<dbReference type="AlphaFoldDB" id="A0A0X3UTM6"/>
<dbReference type="SUPFAM" id="SSF54427">
    <property type="entry name" value="NTF2-like"/>
    <property type="match status" value="1"/>
</dbReference>
<evidence type="ECO:0000313" key="2">
    <source>
        <dbReference type="EMBL" id="KUL34226.1"/>
    </source>
</evidence>
<organism evidence="2 3">
    <name type="scientific">Actinoplanes awajinensis subsp. mycoplanecinus</name>
    <dbReference type="NCBI Taxonomy" id="135947"/>
    <lineage>
        <taxon>Bacteria</taxon>
        <taxon>Bacillati</taxon>
        <taxon>Actinomycetota</taxon>
        <taxon>Actinomycetes</taxon>
        <taxon>Micromonosporales</taxon>
        <taxon>Micromonosporaceae</taxon>
        <taxon>Actinoplanes</taxon>
    </lineage>
</organism>
<dbReference type="Gene3D" id="3.10.450.50">
    <property type="match status" value="1"/>
</dbReference>
<reference evidence="2 3" key="1">
    <citation type="submission" date="2015-10" db="EMBL/GenBank/DDBJ databases">
        <authorList>
            <person name="Gilbert D.G."/>
        </authorList>
    </citation>
    <scope>NUCLEOTIDE SEQUENCE [LARGE SCALE GENOMIC DNA]</scope>
    <source>
        <strain evidence="2 3">NRRL B-16712</strain>
    </source>
</reference>
<name>A0A0X3UTM6_9ACTN</name>
<dbReference type="InterPro" id="IPR037401">
    <property type="entry name" value="SnoaL-like"/>
</dbReference>
<gene>
    <name evidence="2" type="ORF">ADL15_16450</name>
</gene>
<dbReference type="Proteomes" id="UP000053244">
    <property type="component" value="Unassembled WGS sequence"/>
</dbReference>
<evidence type="ECO:0000313" key="3">
    <source>
        <dbReference type="Proteomes" id="UP000053244"/>
    </source>
</evidence>
<sequence>MEEIRKVIEARAALLEKGDVDAIVAYYAPQVVQFTLAPPLRQPAGMDPAGLAAWIAGFEAPPRREVTQLEITTDGDVAFATSIDSMAATPRGASEGFRMWYRVTTGLRRIDGRWLITHEHQSVPFEMDGSLRASVDLEP</sequence>
<feature type="domain" description="SnoaL-like" evidence="1">
    <location>
        <begin position="4"/>
        <end position="125"/>
    </location>
</feature>
<dbReference type="InterPro" id="IPR032710">
    <property type="entry name" value="NTF2-like_dom_sf"/>
</dbReference>
<dbReference type="EMBL" id="LLZH01000122">
    <property type="protein sequence ID" value="KUL34226.1"/>
    <property type="molecule type" value="Genomic_DNA"/>
</dbReference>
<dbReference type="OrthoDB" id="9812295at2"/>
<evidence type="ECO:0000259" key="1">
    <source>
        <dbReference type="Pfam" id="PF13474"/>
    </source>
</evidence>
<comment type="caution">
    <text evidence="2">The sequence shown here is derived from an EMBL/GenBank/DDBJ whole genome shotgun (WGS) entry which is preliminary data.</text>
</comment>
<keyword evidence="3" id="KW-1185">Reference proteome</keyword>
<accession>A0A0X3UTM6</accession>
<dbReference type="RefSeq" id="WP_067691056.1">
    <property type="nucleotide sequence ID" value="NZ_LLZH01000122.1"/>
</dbReference>
<dbReference type="Pfam" id="PF13474">
    <property type="entry name" value="SnoaL_3"/>
    <property type="match status" value="1"/>
</dbReference>
<protein>
    <recommendedName>
        <fullName evidence="1">SnoaL-like domain-containing protein</fullName>
    </recommendedName>
</protein>
<proteinExistence type="predicted"/>